<dbReference type="Proteomes" id="UP001381693">
    <property type="component" value="Unassembled WGS sequence"/>
</dbReference>
<evidence type="ECO:0000313" key="2">
    <source>
        <dbReference type="EMBL" id="KAK7060063.1"/>
    </source>
</evidence>
<gene>
    <name evidence="2" type="ORF">SK128_004199</name>
</gene>
<proteinExistence type="predicted"/>
<sequence length="97" mass="11253">REEGRMTETLSEGEETVLNDTKALKDKATGTPLAGREEARMTETPCWEEQEMKDTKTVKEKATETPCWGITRNERHKDRERQGDRHALSIGRRDDRH</sequence>
<feature type="compositionally biased region" description="Basic and acidic residues" evidence="1">
    <location>
        <begin position="72"/>
        <end position="97"/>
    </location>
</feature>
<evidence type="ECO:0000313" key="3">
    <source>
        <dbReference type="Proteomes" id="UP001381693"/>
    </source>
</evidence>
<dbReference type="AlphaFoldDB" id="A0AAN8ZXN5"/>
<organism evidence="2 3">
    <name type="scientific">Halocaridina rubra</name>
    <name type="common">Hawaiian red shrimp</name>
    <dbReference type="NCBI Taxonomy" id="373956"/>
    <lineage>
        <taxon>Eukaryota</taxon>
        <taxon>Metazoa</taxon>
        <taxon>Ecdysozoa</taxon>
        <taxon>Arthropoda</taxon>
        <taxon>Crustacea</taxon>
        <taxon>Multicrustacea</taxon>
        <taxon>Malacostraca</taxon>
        <taxon>Eumalacostraca</taxon>
        <taxon>Eucarida</taxon>
        <taxon>Decapoda</taxon>
        <taxon>Pleocyemata</taxon>
        <taxon>Caridea</taxon>
        <taxon>Atyoidea</taxon>
        <taxon>Atyidae</taxon>
        <taxon>Halocaridina</taxon>
    </lineage>
</organism>
<feature type="non-terminal residue" evidence="2">
    <location>
        <position position="1"/>
    </location>
</feature>
<keyword evidence="3" id="KW-1185">Reference proteome</keyword>
<reference evidence="2 3" key="1">
    <citation type="submission" date="2023-11" db="EMBL/GenBank/DDBJ databases">
        <title>Halocaridina rubra genome assembly.</title>
        <authorList>
            <person name="Smith C."/>
        </authorList>
    </citation>
    <scope>NUCLEOTIDE SEQUENCE [LARGE SCALE GENOMIC DNA]</scope>
    <source>
        <strain evidence="2">EP-1</strain>
        <tissue evidence="2">Whole</tissue>
    </source>
</reference>
<accession>A0AAN8ZXN5</accession>
<dbReference type="EMBL" id="JAXCGZ010021096">
    <property type="protein sequence ID" value="KAK7060063.1"/>
    <property type="molecule type" value="Genomic_DNA"/>
</dbReference>
<feature type="compositionally biased region" description="Basic and acidic residues" evidence="1">
    <location>
        <begin position="50"/>
        <end position="63"/>
    </location>
</feature>
<comment type="caution">
    <text evidence="2">The sequence shown here is derived from an EMBL/GenBank/DDBJ whole genome shotgun (WGS) entry which is preliminary data.</text>
</comment>
<protein>
    <submittedName>
        <fullName evidence="2">Uncharacterized protein</fullName>
    </submittedName>
</protein>
<evidence type="ECO:0000256" key="1">
    <source>
        <dbReference type="SAM" id="MobiDB-lite"/>
    </source>
</evidence>
<name>A0AAN8ZXN5_HALRR</name>
<feature type="region of interest" description="Disordered" evidence="1">
    <location>
        <begin position="1"/>
        <end position="97"/>
    </location>
</feature>